<organism evidence="2 3">
    <name type="scientific">Araneus ventricosus</name>
    <name type="common">Orbweaver spider</name>
    <name type="synonym">Epeira ventricosa</name>
    <dbReference type="NCBI Taxonomy" id="182803"/>
    <lineage>
        <taxon>Eukaryota</taxon>
        <taxon>Metazoa</taxon>
        <taxon>Ecdysozoa</taxon>
        <taxon>Arthropoda</taxon>
        <taxon>Chelicerata</taxon>
        <taxon>Arachnida</taxon>
        <taxon>Araneae</taxon>
        <taxon>Araneomorphae</taxon>
        <taxon>Entelegynae</taxon>
        <taxon>Araneoidea</taxon>
        <taxon>Araneidae</taxon>
        <taxon>Araneus</taxon>
    </lineage>
</organism>
<dbReference type="EMBL" id="BGPR01084436">
    <property type="protein sequence ID" value="GBL95408.1"/>
    <property type="molecule type" value="Genomic_DNA"/>
</dbReference>
<dbReference type="Proteomes" id="UP000499080">
    <property type="component" value="Unassembled WGS sequence"/>
</dbReference>
<evidence type="ECO:0000313" key="3">
    <source>
        <dbReference type="Proteomes" id="UP000499080"/>
    </source>
</evidence>
<evidence type="ECO:0000313" key="1">
    <source>
        <dbReference type="EMBL" id="GBL95408.1"/>
    </source>
</evidence>
<protein>
    <submittedName>
        <fullName evidence="2">Uncharacterized protein</fullName>
    </submittedName>
</protein>
<sequence length="163" mass="18320">MLRILFMHVQENHNNHLSVNLKYIKLISVLEDYVGLINWQPCKVTEPPLTRHLPEDLRACIEESSPLIALICDFLCHTKAVERCVEANTEASSKVCVSSTRDGYVRARNVNRTITPAFETKADCKPGIIDKYMQLMPQGRVVELGAVGTRYATTCTRIVLGGF</sequence>
<dbReference type="EMBL" id="BGPR01047575">
    <property type="protein sequence ID" value="GBO24622.1"/>
    <property type="molecule type" value="Genomic_DNA"/>
</dbReference>
<comment type="caution">
    <text evidence="2">The sequence shown here is derived from an EMBL/GenBank/DDBJ whole genome shotgun (WGS) entry which is preliminary data.</text>
</comment>
<proteinExistence type="predicted"/>
<dbReference type="AlphaFoldDB" id="A0A4Y2VJA6"/>
<dbReference type="OrthoDB" id="6771835at2759"/>
<dbReference type="PANTHER" id="PTHR46409:SF1">
    <property type="entry name" value="HTH PSQ-TYPE DOMAIN-CONTAINING PROTEIN"/>
    <property type="match status" value="1"/>
</dbReference>
<accession>A0A4Y2VJA6</accession>
<evidence type="ECO:0000313" key="2">
    <source>
        <dbReference type="EMBL" id="GBO24622.1"/>
    </source>
</evidence>
<gene>
    <name evidence="1" type="ORF">AVEN_156458_1</name>
    <name evidence="2" type="ORF">AVEN_191411_1</name>
</gene>
<name>A0A4Y2VJA6_ARAVE</name>
<dbReference type="PANTHER" id="PTHR46409">
    <property type="entry name" value="HTH PSQ-TYPE DOMAIN-CONTAINING PROTEIN"/>
    <property type="match status" value="1"/>
</dbReference>
<reference evidence="2 3" key="1">
    <citation type="journal article" date="2019" name="Sci. Rep.">
        <title>Orb-weaving spider Araneus ventricosus genome elucidates the spidroin gene catalogue.</title>
        <authorList>
            <person name="Kono N."/>
            <person name="Nakamura H."/>
            <person name="Ohtoshi R."/>
            <person name="Moran D.A.P."/>
            <person name="Shinohara A."/>
            <person name="Yoshida Y."/>
            <person name="Fujiwara M."/>
            <person name="Mori M."/>
            <person name="Tomita M."/>
            <person name="Arakawa K."/>
        </authorList>
    </citation>
    <scope>NUCLEOTIDE SEQUENCE [LARGE SCALE GENOMIC DNA]</scope>
</reference>
<keyword evidence="3" id="KW-1185">Reference proteome</keyword>